<proteinExistence type="predicted"/>
<reference evidence="1" key="2">
    <citation type="submission" date="2023-05" db="EMBL/GenBank/DDBJ databases">
        <authorList>
            <person name="Fouks B."/>
        </authorList>
    </citation>
    <scope>NUCLEOTIDE SEQUENCE</scope>
    <source>
        <strain evidence="1">Stay&amp;Tobe</strain>
        <tissue evidence="1">Testes</tissue>
    </source>
</reference>
<accession>A0AAD8AKJ0</accession>
<feature type="non-terminal residue" evidence="1">
    <location>
        <position position="88"/>
    </location>
</feature>
<evidence type="ECO:0000313" key="1">
    <source>
        <dbReference type="EMBL" id="KAJ9600786.1"/>
    </source>
</evidence>
<dbReference type="Proteomes" id="UP001233999">
    <property type="component" value="Unassembled WGS sequence"/>
</dbReference>
<name>A0AAD8AKJ0_DIPPU</name>
<gene>
    <name evidence="1" type="ORF">L9F63_001066</name>
</gene>
<evidence type="ECO:0000313" key="2">
    <source>
        <dbReference type="Proteomes" id="UP001233999"/>
    </source>
</evidence>
<organism evidence="1 2">
    <name type="scientific">Diploptera punctata</name>
    <name type="common">Pacific beetle cockroach</name>
    <dbReference type="NCBI Taxonomy" id="6984"/>
    <lineage>
        <taxon>Eukaryota</taxon>
        <taxon>Metazoa</taxon>
        <taxon>Ecdysozoa</taxon>
        <taxon>Arthropoda</taxon>
        <taxon>Hexapoda</taxon>
        <taxon>Insecta</taxon>
        <taxon>Pterygota</taxon>
        <taxon>Neoptera</taxon>
        <taxon>Polyneoptera</taxon>
        <taxon>Dictyoptera</taxon>
        <taxon>Blattodea</taxon>
        <taxon>Blaberoidea</taxon>
        <taxon>Blaberidae</taxon>
        <taxon>Diplopterinae</taxon>
        <taxon>Diploptera</taxon>
    </lineage>
</organism>
<protein>
    <submittedName>
        <fullName evidence="1">Uncharacterized protein</fullName>
    </submittedName>
</protein>
<reference evidence="1" key="1">
    <citation type="journal article" date="2023" name="IScience">
        <title>Live-bearing cockroach genome reveals convergent evolutionary mechanisms linked to viviparity in insects and beyond.</title>
        <authorList>
            <person name="Fouks B."/>
            <person name="Harrison M.C."/>
            <person name="Mikhailova A.A."/>
            <person name="Marchal E."/>
            <person name="English S."/>
            <person name="Carruthers M."/>
            <person name="Jennings E.C."/>
            <person name="Chiamaka E.L."/>
            <person name="Frigard R.A."/>
            <person name="Pippel M."/>
            <person name="Attardo G.M."/>
            <person name="Benoit J.B."/>
            <person name="Bornberg-Bauer E."/>
            <person name="Tobe S.S."/>
        </authorList>
    </citation>
    <scope>NUCLEOTIDE SEQUENCE</scope>
    <source>
        <strain evidence="1">Stay&amp;Tobe</strain>
    </source>
</reference>
<sequence length="88" mass="10189">KSIICIGLLKTNQQIYPSFSKKFIVAAIVLSKTVSLKKMQKTITSFRKILELSLMSMVSQNELELDYFIKNYKKMMKNISKLVQVKPE</sequence>
<keyword evidence="2" id="KW-1185">Reference proteome</keyword>
<dbReference type="AlphaFoldDB" id="A0AAD8AKJ0"/>
<comment type="caution">
    <text evidence="1">The sequence shown here is derived from an EMBL/GenBank/DDBJ whole genome shotgun (WGS) entry which is preliminary data.</text>
</comment>
<dbReference type="EMBL" id="JASPKZ010000046">
    <property type="protein sequence ID" value="KAJ9600786.1"/>
    <property type="molecule type" value="Genomic_DNA"/>
</dbReference>
<feature type="non-terminal residue" evidence="1">
    <location>
        <position position="1"/>
    </location>
</feature>